<dbReference type="EMBL" id="BGPR01002014">
    <property type="protein sequence ID" value="GBM66255.1"/>
    <property type="molecule type" value="Genomic_DNA"/>
</dbReference>
<dbReference type="Gene3D" id="3.30.420.10">
    <property type="entry name" value="Ribonuclease H-like superfamily/Ribonuclease H"/>
    <property type="match status" value="1"/>
</dbReference>
<evidence type="ECO:0000313" key="2">
    <source>
        <dbReference type="Proteomes" id="UP000499080"/>
    </source>
</evidence>
<dbReference type="PANTHER" id="PTHR47326:SF1">
    <property type="entry name" value="HTH PSQ-TYPE DOMAIN-CONTAINING PROTEIN"/>
    <property type="match status" value="1"/>
</dbReference>
<dbReference type="InterPro" id="IPR036397">
    <property type="entry name" value="RNaseH_sf"/>
</dbReference>
<reference evidence="1 2" key="1">
    <citation type="journal article" date="2019" name="Sci. Rep.">
        <title>Orb-weaving spider Araneus ventricosus genome elucidates the spidroin gene catalogue.</title>
        <authorList>
            <person name="Kono N."/>
            <person name="Nakamura H."/>
            <person name="Ohtoshi R."/>
            <person name="Moran D.A.P."/>
            <person name="Shinohara A."/>
            <person name="Yoshida Y."/>
            <person name="Fujiwara M."/>
            <person name="Mori M."/>
            <person name="Tomita M."/>
            <person name="Arakawa K."/>
        </authorList>
    </citation>
    <scope>NUCLEOTIDE SEQUENCE [LARGE SCALE GENOMIC DNA]</scope>
</reference>
<organism evidence="1 2">
    <name type="scientific">Araneus ventricosus</name>
    <name type="common">Orbweaver spider</name>
    <name type="synonym">Epeira ventricosa</name>
    <dbReference type="NCBI Taxonomy" id="182803"/>
    <lineage>
        <taxon>Eukaryota</taxon>
        <taxon>Metazoa</taxon>
        <taxon>Ecdysozoa</taxon>
        <taxon>Arthropoda</taxon>
        <taxon>Chelicerata</taxon>
        <taxon>Arachnida</taxon>
        <taxon>Araneae</taxon>
        <taxon>Araneomorphae</taxon>
        <taxon>Entelegynae</taxon>
        <taxon>Araneoidea</taxon>
        <taxon>Araneidae</taxon>
        <taxon>Araneus</taxon>
    </lineage>
</organism>
<keyword evidence="2" id="KW-1185">Reference proteome</keyword>
<accession>A0A4Y2HLN0</accession>
<dbReference type="AlphaFoldDB" id="A0A4Y2HLN0"/>
<dbReference type="Proteomes" id="UP000499080">
    <property type="component" value="Unassembled WGS sequence"/>
</dbReference>
<gene>
    <name evidence="1" type="ORF">AVEN_35533_1</name>
</gene>
<evidence type="ECO:0000313" key="1">
    <source>
        <dbReference type="EMBL" id="GBM66255.1"/>
    </source>
</evidence>
<comment type="caution">
    <text evidence="1">The sequence shown here is derived from an EMBL/GenBank/DDBJ whole genome shotgun (WGS) entry which is preliminary data.</text>
</comment>
<proteinExistence type="predicted"/>
<protein>
    <submittedName>
        <fullName evidence="1">Uncharacterized protein</fullName>
    </submittedName>
</protein>
<sequence>MQDGAPPHFHHKVRQYLNDTIPGRWIGRGEQYDFVCLKWPLRSQDLTPCDFYIWGYIKDRVYVAPIPATLQGLRDRIVTAVSSITRQQIDKQFDNCRITNGAHIECIK</sequence>
<dbReference type="OrthoDB" id="6766291at2759"/>
<dbReference type="GO" id="GO:0003676">
    <property type="term" value="F:nucleic acid binding"/>
    <property type="evidence" value="ECO:0007669"/>
    <property type="project" value="InterPro"/>
</dbReference>
<dbReference type="PANTHER" id="PTHR47326">
    <property type="entry name" value="TRANSPOSABLE ELEMENT TC3 TRANSPOSASE-LIKE PROTEIN"/>
    <property type="match status" value="1"/>
</dbReference>
<name>A0A4Y2HLN0_ARAVE</name>